<dbReference type="OrthoDB" id="1747797at2759"/>
<name>A0A2U1PZI3_ARTAN</name>
<dbReference type="Gene3D" id="3.80.10.10">
    <property type="entry name" value="Ribonuclease Inhibitor"/>
    <property type="match status" value="2"/>
</dbReference>
<dbReference type="InterPro" id="IPR050905">
    <property type="entry name" value="Plant_NBS-LRR"/>
</dbReference>
<gene>
    <name evidence="3" type="ORF">CTI12_AA093120</name>
</gene>
<evidence type="ECO:0000313" key="4">
    <source>
        <dbReference type="Proteomes" id="UP000245207"/>
    </source>
</evidence>
<keyword evidence="1" id="KW-0611">Plant defense</keyword>
<accession>A0A2U1PZI3</accession>
<organism evidence="3 4">
    <name type="scientific">Artemisia annua</name>
    <name type="common">Sweet wormwood</name>
    <dbReference type="NCBI Taxonomy" id="35608"/>
    <lineage>
        <taxon>Eukaryota</taxon>
        <taxon>Viridiplantae</taxon>
        <taxon>Streptophyta</taxon>
        <taxon>Embryophyta</taxon>
        <taxon>Tracheophyta</taxon>
        <taxon>Spermatophyta</taxon>
        <taxon>Magnoliopsida</taxon>
        <taxon>eudicotyledons</taxon>
        <taxon>Gunneridae</taxon>
        <taxon>Pentapetalae</taxon>
        <taxon>asterids</taxon>
        <taxon>campanulids</taxon>
        <taxon>Asterales</taxon>
        <taxon>Asteraceae</taxon>
        <taxon>Asteroideae</taxon>
        <taxon>Anthemideae</taxon>
        <taxon>Artemisiinae</taxon>
        <taxon>Artemisia</taxon>
    </lineage>
</organism>
<keyword evidence="4" id="KW-1185">Reference proteome</keyword>
<proteinExistence type="predicted"/>
<evidence type="ECO:0000259" key="2">
    <source>
        <dbReference type="Pfam" id="PF23247"/>
    </source>
</evidence>
<protein>
    <submittedName>
        <fullName evidence="3">Leucine-rich repeat domain, L domain-like protein</fullName>
    </submittedName>
</protein>
<dbReference type="InterPro" id="IPR032675">
    <property type="entry name" value="LRR_dom_sf"/>
</dbReference>
<sequence>MRALKEVSIIRCERKNELVEKEKEISKIAFPLPTFNNLYKLELLWSYEDVEVVFEITSSISRESPHNTQQQLIILPNLEVLGLSNLKRMSHVWKCNWNELIIQKQPSQSSFHNLTTITMYQCNSIKYLFSPLMVKLLSNLKKVDVRYCDGIEEVVSNRDDEYASIYSHTTASVGMVFPCLKSLKLVNLPNFVGFFLGKNEFRWPALEEVEIRGCPQLTVFTYGRSTAPKLNFINSSLGKHSVECSLNFHVTTTSHQARLPSSESSSSYHPTTMKRLPWSHHNLIEVDMDYNPSGGQTLYSSDEVSQLQMLETVRFGDCDDTEQIFDLQTGAGIPNLRQVDLEGLDSLKYIWKSKQGTVLKFPNLTRMSIKDCDSLEYVFTCSMVGSLLQLQELHIKRCGSMKVIVKGEEESDAIVDAIVKFPCLKSLKLVDLDSLKGFCLGKEAYSFPSLDTLKIKRCSKMTPSENCLLQTSLKEPAHPLNLISIRRQNQDLRPTATATGTGLYSASYR</sequence>
<feature type="domain" description="Disease resistance protein At4g27190-like leucine-rich repeats" evidence="2">
    <location>
        <begin position="296"/>
        <end position="399"/>
    </location>
</feature>
<dbReference type="AlphaFoldDB" id="A0A2U1PZI3"/>
<dbReference type="SUPFAM" id="SSF52058">
    <property type="entry name" value="L domain-like"/>
    <property type="match status" value="1"/>
</dbReference>
<reference evidence="3 4" key="1">
    <citation type="journal article" date="2018" name="Mol. Plant">
        <title>The genome of Artemisia annua provides insight into the evolution of Asteraceae family and artemisinin biosynthesis.</title>
        <authorList>
            <person name="Shen Q."/>
            <person name="Zhang L."/>
            <person name="Liao Z."/>
            <person name="Wang S."/>
            <person name="Yan T."/>
            <person name="Shi P."/>
            <person name="Liu M."/>
            <person name="Fu X."/>
            <person name="Pan Q."/>
            <person name="Wang Y."/>
            <person name="Lv Z."/>
            <person name="Lu X."/>
            <person name="Zhang F."/>
            <person name="Jiang W."/>
            <person name="Ma Y."/>
            <person name="Chen M."/>
            <person name="Hao X."/>
            <person name="Li L."/>
            <person name="Tang Y."/>
            <person name="Lv G."/>
            <person name="Zhou Y."/>
            <person name="Sun X."/>
            <person name="Brodelius P.E."/>
            <person name="Rose J.K.C."/>
            <person name="Tang K."/>
        </authorList>
    </citation>
    <scope>NUCLEOTIDE SEQUENCE [LARGE SCALE GENOMIC DNA]</scope>
    <source>
        <strain evidence="4">cv. Huhao1</strain>
        <tissue evidence="3">Leaf</tissue>
    </source>
</reference>
<dbReference type="Pfam" id="PF23247">
    <property type="entry name" value="LRR_RPS2"/>
    <property type="match status" value="2"/>
</dbReference>
<evidence type="ECO:0000256" key="1">
    <source>
        <dbReference type="ARBA" id="ARBA00022821"/>
    </source>
</evidence>
<dbReference type="PANTHER" id="PTHR33463:SF134">
    <property type="entry name" value="LEUCINE-RICH REPEAT DOMAIN, L DOMAIN-LIKE PROTEIN-RELATED"/>
    <property type="match status" value="1"/>
</dbReference>
<dbReference type="InterPro" id="IPR057135">
    <property type="entry name" value="At4g27190-like_LRR"/>
</dbReference>
<feature type="domain" description="Disease resistance protein At4g27190-like leucine-rich repeats" evidence="2">
    <location>
        <begin position="101"/>
        <end position="218"/>
    </location>
</feature>
<comment type="caution">
    <text evidence="3">The sequence shown here is derived from an EMBL/GenBank/DDBJ whole genome shotgun (WGS) entry which is preliminary data.</text>
</comment>
<dbReference type="PANTHER" id="PTHR33463">
    <property type="entry name" value="NB-ARC DOMAIN-CONTAINING PROTEIN-RELATED"/>
    <property type="match status" value="1"/>
</dbReference>
<dbReference type="EMBL" id="PKPP01000570">
    <property type="protein sequence ID" value="PWA91125.1"/>
    <property type="molecule type" value="Genomic_DNA"/>
</dbReference>
<dbReference type="Proteomes" id="UP000245207">
    <property type="component" value="Unassembled WGS sequence"/>
</dbReference>
<evidence type="ECO:0000313" key="3">
    <source>
        <dbReference type="EMBL" id="PWA91125.1"/>
    </source>
</evidence>